<accession>A0A067QN61</accession>
<name>A0A067QN61_9AGAM</name>
<dbReference type="STRING" id="933084.A0A067QN61"/>
<dbReference type="Proteomes" id="UP000027265">
    <property type="component" value="Unassembled WGS sequence"/>
</dbReference>
<sequence length="676" mass="73894">MSTDINGPLPDRLTFPPFPNPPPNVQITPFASFKQSGIQLRLLGDGVELDGLGIPTVELKMKHGYDAGEEGGKRRKKRKKGGAIPGGGFLQRPWWEIWAEGEDLRIGNYDLDQSPGDRIFQAAHDFHVGRPWPTVSTGLQNLWDQYRLYLGLLAHPNQPSKKKKKAIELLDGAGDDEDVVYSDEEGIDDSPRPPSPLNPDPANPDQIDAPNPTTDPTEEDQPLPQTPDRLTPFLNDPERNTKIFLSSYFRDKGMVWSEPKSRDAGLLIGFWLRFLIRNGVLKPVHGDEDGEDIVKKLWAAVAVADLAKKELPASHGIAKVLPCAFNLGCKELWGSQLEKFELSTPLVEAEVSEVKPEDEEMKEEGVKAFEEALAKEGVKIILAKDVEKELASKEREEAMEDNLDPLPKTGDTGGWGTGSSSSYISPSLNSKWDTFPLTSTDPPPDPDPTPTLGGWGSGGWGASSTTGGGWGDPSAPAPGYDPWNPSDPANKPNWDDYIPTSLTTVLGPSRLPLTHETGVVEWSARRIVGFEKPKKVKRGEVGSGGGVDAVERDLEERFGKMVLAPWLGWNKDETSEIRTPVILPKSKGKVVSSNEVGDASGGEEDGGEEGHDPFNDNITVLVLPSALEKLVVGMGLGATWIQVVRQGSEGSRKDGDGRFWYLEQLMHVIPSFYSEE</sequence>
<protein>
    <submittedName>
        <fullName evidence="2">Uncharacterized protein</fullName>
    </submittedName>
</protein>
<feature type="compositionally biased region" description="Pro residues" evidence="1">
    <location>
        <begin position="192"/>
        <end position="202"/>
    </location>
</feature>
<feature type="region of interest" description="Disordered" evidence="1">
    <location>
        <begin position="392"/>
        <end position="495"/>
    </location>
</feature>
<feature type="region of interest" description="Disordered" evidence="1">
    <location>
        <begin position="589"/>
        <end position="612"/>
    </location>
</feature>
<evidence type="ECO:0000313" key="2">
    <source>
        <dbReference type="EMBL" id="KDQ64071.1"/>
    </source>
</evidence>
<gene>
    <name evidence="2" type="ORF">JAAARDRAFT_74885</name>
</gene>
<dbReference type="OrthoDB" id="435402at2759"/>
<feature type="region of interest" description="Disordered" evidence="1">
    <location>
        <begin position="179"/>
        <end position="236"/>
    </location>
</feature>
<feature type="compositionally biased region" description="Acidic residues" evidence="1">
    <location>
        <begin position="179"/>
        <end position="188"/>
    </location>
</feature>
<dbReference type="EMBL" id="KL197709">
    <property type="protein sequence ID" value="KDQ64071.1"/>
    <property type="molecule type" value="Genomic_DNA"/>
</dbReference>
<feature type="compositionally biased region" description="Low complexity" evidence="1">
    <location>
        <begin position="418"/>
        <end position="440"/>
    </location>
</feature>
<organism evidence="2 3">
    <name type="scientific">Jaapia argillacea MUCL 33604</name>
    <dbReference type="NCBI Taxonomy" id="933084"/>
    <lineage>
        <taxon>Eukaryota</taxon>
        <taxon>Fungi</taxon>
        <taxon>Dikarya</taxon>
        <taxon>Basidiomycota</taxon>
        <taxon>Agaricomycotina</taxon>
        <taxon>Agaricomycetes</taxon>
        <taxon>Agaricomycetidae</taxon>
        <taxon>Jaapiales</taxon>
        <taxon>Jaapiaceae</taxon>
        <taxon>Jaapia</taxon>
    </lineage>
</organism>
<keyword evidence="3" id="KW-1185">Reference proteome</keyword>
<dbReference type="InParanoid" id="A0A067QN61"/>
<reference evidence="3" key="1">
    <citation type="journal article" date="2014" name="Proc. Natl. Acad. Sci. U.S.A.">
        <title>Extensive sampling of basidiomycete genomes demonstrates inadequacy of the white-rot/brown-rot paradigm for wood decay fungi.</title>
        <authorList>
            <person name="Riley R."/>
            <person name="Salamov A.A."/>
            <person name="Brown D.W."/>
            <person name="Nagy L.G."/>
            <person name="Floudas D."/>
            <person name="Held B.W."/>
            <person name="Levasseur A."/>
            <person name="Lombard V."/>
            <person name="Morin E."/>
            <person name="Otillar R."/>
            <person name="Lindquist E.A."/>
            <person name="Sun H."/>
            <person name="LaButti K.M."/>
            <person name="Schmutz J."/>
            <person name="Jabbour D."/>
            <person name="Luo H."/>
            <person name="Baker S.E."/>
            <person name="Pisabarro A.G."/>
            <person name="Walton J.D."/>
            <person name="Blanchette R.A."/>
            <person name="Henrissat B."/>
            <person name="Martin F."/>
            <person name="Cullen D."/>
            <person name="Hibbett D.S."/>
            <person name="Grigoriev I.V."/>
        </authorList>
    </citation>
    <scope>NUCLEOTIDE SEQUENCE [LARGE SCALE GENOMIC DNA]</scope>
    <source>
        <strain evidence="3">MUCL 33604</strain>
    </source>
</reference>
<evidence type="ECO:0000256" key="1">
    <source>
        <dbReference type="SAM" id="MobiDB-lite"/>
    </source>
</evidence>
<feature type="compositionally biased region" description="Gly residues" evidence="1">
    <location>
        <begin position="453"/>
        <end position="471"/>
    </location>
</feature>
<proteinExistence type="predicted"/>
<dbReference type="AlphaFoldDB" id="A0A067QN61"/>
<evidence type="ECO:0000313" key="3">
    <source>
        <dbReference type="Proteomes" id="UP000027265"/>
    </source>
</evidence>
<dbReference type="HOGENOM" id="CLU_015635_0_0_1"/>